<dbReference type="RefSeq" id="WP_119116120.1">
    <property type="nucleotide sequence ID" value="NZ_QWVS01000011.1"/>
</dbReference>
<keyword evidence="14 17" id="KW-0418">Kinase</keyword>
<feature type="binding site" evidence="19">
    <location>
        <position position="297"/>
    </location>
    <ligand>
        <name>phosphoenolpyruvate</name>
        <dbReference type="ChEBI" id="CHEBI:58702"/>
    </ligand>
</feature>
<dbReference type="InterPro" id="IPR006318">
    <property type="entry name" value="PTS_EI-like"/>
</dbReference>
<dbReference type="AlphaFoldDB" id="A0A398BJM6"/>
<evidence type="ECO:0000256" key="1">
    <source>
        <dbReference type="ARBA" id="ARBA00000683"/>
    </source>
</evidence>
<dbReference type="InterPro" id="IPR023151">
    <property type="entry name" value="PEP_util_CS"/>
</dbReference>
<dbReference type="InterPro" id="IPR008731">
    <property type="entry name" value="PTS_EIN"/>
</dbReference>
<evidence type="ECO:0000256" key="4">
    <source>
        <dbReference type="ARBA" id="ARBA00004496"/>
    </source>
</evidence>
<sequence>MSTLLSGVAASAGIAIAKAYRLDEPILFVERRTIENSDAEIVRFQEMIHKSRAELKMIRAKAEQHIGDNHAAIFDAHLLILEDPEFLLSIQHKIQTEQINAEFALQETVDMFMMMFEQNDNLLIRERAIDLYDVKTRLLAHLLGAHLPNLSLIAEDVIIIANDLTPSDTARLNPLYVKGFATERGASSSHSAIIARSLNIPAIVGVKEGLASINHGDMVIIDGFRGQVHINPTSDLVKRYESEQIAEQAITSKWDHFVHQPTVTKDGHQVTLAANIVSEKEGSSVLFNGAEGVGLFRTEFLFMGRNELPSEEKQFQTYKSILVGMQGKPVVIRTLDVGGDKDVPHLHLPYESNPFLGYRAIRYSLKEPVQFETQLRALLRASVFGHLKIMFPMVTTLTELRTAKMLLNKVKQELLNAGTQVNENIEIGMMVEVPATAIMADVFAKEVDFFSIGTNDLIQYTMAADRLNERVAYLYQPYNPAIFRLIKMVSDAAHNQGKWVGLCGEMAADSIAIPILLGLGVEEFSMNAASILQVRSYIHQLSQTEMRKLAEAVLHMETAEDVQQFIQQALNDVC</sequence>
<dbReference type="InterPro" id="IPR050499">
    <property type="entry name" value="PEP-utilizing_PTS_enzyme"/>
</dbReference>
<organism evidence="24 25">
    <name type="scientific">Peribacillus asahii</name>
    <dbReference type="NCBI Taxonomy" id="228899"/>
    <lineage>
        <taxon>Bacteria</taxon>
        <taxon>Bacillati</taxon>
        <taxon>Bacillota</taxon>
        <taxon>Bacilli</taxon>
        <taxon>Bacillales</taxon>
        <taxon>Bacillaceae</taxon>
        <taxon>Peribacillus</taxon>
    </lineage>
</organism>
<dbReference type="InterPro" id="IPR015813">
    <property type="entry name" value="Pyrv/PenolPyrv_kinase-like_dom"/>
</dbReference>
<feature type="domain" description="PEP-utilising enzyme C-terminal" evidence="22">
    <location>
        <begin position="253"/>
        <end position="541"/>
    </location>
</feature>
<evidence type="ECO:0000256" key="12">
    <source>
        <dbReference type="ARBA" id="ARBA00022683"/>
    </source>
</evidence>
<dbReference type="Gene3D" id="3.50.30.10">
    <property type="entry name" value="Phosphohistidine domain"/>
    <property type="match status" value="1"/>
</dbReference>
<evidence type="ECO:0000256" key="7">
    <source>
        <dbReference type="ARBA" id="ARBA00016544"/>
    </source>
</evidence>
<dbReference type="Gene3D" id="3.20.20.60">
    <property type="entry name" value="Phosphoenolpyruvate-binding domains"/>
    <property type="match status" value="1"/>
</dbReference>
<dbReference type="PRINTS" id="PR01736">
    <property type="entry name" value="PHPHTRNFRASE"/>
</dbReference>
<feature type="active site" description="Tele-phosphohistidine intermediate" evidence="18">
    <location>
        <position position="190"/>
    </location>
</feature>
<dbReference type="InterPro" id="IPR008279">
    <property type="entry name" value="PEP-util_enz_mobile_dom"/>
</dbReference>
<dbReference type="Gene3D" id="1.10.274.10">
    <property type="entry name" value="PtsI, HPr-binding domain"/>
    <property type="match status" value="1"/>
</dbReference>
<evidence type="ECO:0000256" key="20">
    <source>
        <dbReference type="PIRSR" id="PIRSR000732-3"/>
    </source>
</evidence>
<dbReference type="GO" id="GO:0008965">
    <property type="term" value="F:phosphoenolpyruvate-protein phosphotransferase activity"/>
    <property type="evidence" value="ECO:0007669"/>
    <property type="project" value="UniProtKB-EC"/>
</dbReference>
<dbReference type="InterPro" id="IPR036618">
    <property type="entry name" value="PtsI_HPr-bd_sf"/>
</dbReference>
<feature type="domain" description="Phosphotransferase system enzyme I N-terminal" evidence="23">
    <location>
        <begin position="7"/>
        <end position="127"/>
    </location>
</feature>
<evidence type="ECO:0000259" key="21">
    <source>
        <dbReference type="Pfam" id="PF00391"/>
    </source>
</evidence>
<comment type="similarity">
    <text evidence="5 17">Belongs to the PEP-utilizing enzyme family.</text>
</comment>
<keyword evidence="13 17" id="KW-0479">Metal-binding</keyword>
<dbReference type="Proteomes" id="UP000266016">
    <property type="component" value="Unassembled WGS sequence"/>
</dbReference>
<keyword evidence="11 17" id="KW-0808">Transferase</keyword>
<dbReference type="Pfam" id="PF00391">
    <property type="entry name" value="PEP-utilizers"/>
    <property type="match status" value="1"/>
</dbReference>
<feature type="binding site" evidence="19">
    <location>
        <begin position="455"/>
        <end position="456"/>
    </location>
    <ligand>
        <name>phosphoenolpyruvate</name>
        <dbReference type="ChEBI" id="CHEBI:58702"/>
    </ligand>
</feature>
<feature type="active site" description="Proton donor" evidence="18">
    <location>
        <position position="503"/>
    </location>
</feature>
<dbReference type="NCBIfam" id="TIGR01417">
    <property type="entry name" value="PTS_I_fam"/>
    <property type="match status" value="1"/>
</dbReference>
<proteinExistence type="inferred from homology"/>
<dbReference type="InterPro" id="IPR024692">
    <property type="entry name" value="PTS_EI"/>
</dbReference>
<keyword evidence="25" id="KW-1185">Reference proteome</keyword>
<evidence type="ECO:0000256" key="18">
    <source>
        <dbReference type="PIRSR" id="PIRSR000732-1"/>
    </source>
</evidence>
<dbReference type="PANTHER" id="PTHR46244:SF3">
    <property type="entry name" value="PHOSPHOENOLPYRUVATE-PROTEIN PHOSPHOTRANSFERASE"/>
    <property type="match status" value="1"/>
</dbReference>
<evidence type="ECO:0000256" key="8">
    <source>
        <dbReference type="ARBA" id="ARBA00022448"/>
    </source>
</evidence>
<dbReference type="SUPFAM" id="SSF51621">
    <property type="entry name" value="Phosphoenolpyruvate/pyruvate domain"/>
    <property type="match status" value="1"/>
</dbReference>
<dbReference type="InterPro" id="IPR000121">
    <property type="entry name" value="PEP_util_C"/>
</dbReference>
<evidence type="ECO:0000259" key="23">
    <source>
        <dbReference type="Pfam" id="PF05524"/>
    </source>
</evidence>
<evidence type="ECO:0000256" key="15">
    <source>
        <dbReference type="ARBA" id="ARBA00022842"/>
    </source>
</evidence>
<keyword evidence="10 17" id="KW-0762">Sugar transport</keyword>
<dbReference type="EMBL" id="QWVS01000011">
    <property type="protein sequence ID" value="RID87603.1"/>
    <property type="molecule type" value="Genomic_DNA"/>
</dbReference>
<comment type="subcellular location">
    <subcellularLocation>
        <location evidence="4 17">Cytoplasm</location>
    </subcellularLocation>
</comment>
<dbReference type="GO" id="GO:0005737">
    <property type="term" value="C:cytoplasm"/>
    <property type="evidence" value="ECO:0007669"/>
    <property type="project" value="UniProtKB-SubCell"/>
</dbReference>
<evidence type="ECO:0000256" key="10">
    <source>
        <dbReference type="ARBA" id="ARBA00022597"/>
    </source>
</evidence>
<evidence type="ECO:0000313" key="25">
    <source>
        <dbReference type="Proteomes" id="UP000266016"/>
    </source>
</evidence>
<reference evidence="24 25" key="1">
    <citation type="submission" date="2018-08" db="EMBL/GenBank/DDBJ databases">
        <title>Bacillus jemisoniae sp. nov., Bacillus chryseoplanitiae sp. nov., Bacillus resnikiae sp. nov., and Bacillus frankliniae sp. nov., isolated from Viking spacecraft and associated surfaces.</title>
        <authorList>
            <person name="Seuylemezian A."/>
            <person name="Vaishampayan P."/>
        </authorList>
    </citation>
    <scope>NUCLEOTIDE SEQUENCE [LARGE SCALE GENOMIC DNA]</scope>
    <source>
        <strain evidence="24 25">MA001</strain>
    </source>
</reference>
<accession>A0A398BJM6</accession>
<dbReference type="PIRSF" id="PIRSF000732">
    <property type="entry name" value="PTS_enzyme_I"/>
    <property type="match status" value="1"/>
</dbReference>
<keyword evidence="24" id="KW-0670">Pyruvate</keyword>
<feature type="binding site" evidence="20">
    <location>
        <position position="432"/>
    </location>
    <ligand>
        <name>Mg(2+)</name>
        <dbReference type="ChEBI" id="CHEBI:18420"/>
    </ligand>
</feature>
<evidence type="ECO:0000313" key="24">
    <source>
        <dbReference type="EMBL" id="RID87603.1"/>
    </source>
</evidence>
<evidence type="ECO:0000256" key="6">
    <source>
        <dbReference type="ARBA" id="ARBA00012232"/>
    </source>
</evidence>
<gene>
    <name evidence="24" type="primary">ptsP</name>
    <name evidence="24" type="ORF">D1953_05305</name>
</gene>
<evidence type="ECO:0000259" key="22">
    <source>
        <dbReference type="Pfam" id="PF02896"/>
    </source>
</evidence>
<feature type="binding site" evidence="20">
    <location>
        <position position="456"/>
    </location>
    <ligand>
        <name>Mg(2+)</name>
        <dbReference type="ChEBI" id="CHEBI:18420"/>
    </ligand>
</feature>
<dbReference type="GO" id="GO:0009401">
    <property type="term" value="P:phosphoenolpyruvate-dependent sugar phosphotransferase system"/>
    <property type="evidence" value="ECO:0007669"/>
    <property type="project" value="UniProtKB-KW"/>
</dbReference>
<comment type="cofactor">
    <cofactor evidence="2 17 20">
        <name>Mg(2+)</name>
        <dbReference type="ChEBI" id="CHEBI:18420"/>
    </cofactor>
</comment>
<comment type="function">
    <text evidence="3 17">General (non sugar-specific) component of the phosphoenolpyruvate-dependent sugar phosphotransferase system (sugar PTS). This major carbohydrate active-transport system catalyzes the phosphorylation of incoming sugar substrates concomitantly with their translocation across the cell membrane. Enzyme I transfers the phosphoryl group from phosphoenolpyruvate (PEP) to the phosphoryl carrier protein (HPr).</text>
</comment>
<keyword evidence="15 17" id="KW-0460">Magnesium</keyword>
<keyword evidence="9 17" id="KW-0963">Cytoplasm</keyword>
<name>A0A398BJM6_9BACI</name>
<evidence type="ECO:0000256" key="3">
    <source>
        <dbReference type="ARBA" id="ARBA00002728"/>
    </source>
</evidence>
<evidence type="ECO:0000256" key="9">
    <source>
        <dbReference type="ARBA" id="ARBA00022490"/>
    </source>
</evidence>
<evidence type="ECO:0000256" key="14">
    <source>
        <dbReference type="ARBA" id="ARBA00022777"/>
    </source>
</evidence>
<evidence type="ECO:0000256" key="2">
    <source>
        <dbReference type="ARBA" id="ARBA00001946"/>
    </source>
</evidence>
<dbReference type="GO" id="GO:0046872">
    <property type="term" value="F:metal ion binding"/>
    <property type="evidence" value="ECO:0007669"/>
    <property type="project" value="UniProtKB-KW"/>
</dbReference>
<dbReference type="PROSITE" id="PS00742">
    <property type="entry name" value="PEP_ENZYMES_2"/>
    <property type="match status" value="1"/>
</dbReference>
<dbReference type="Pfam" id="PF02896">
    <property type="entry name" value="PEP-utilizers_C"/>
    <property type="match status" value="1"/>
</dbReference>
<dbReference type="InterPro" id="IPR036637">
    <property type="entry name" value="Phosphohistidine_dom_sf"/>
</dbReference>
<feature type="binding site" evidence="19">
    <location>
        <position position="333"/>
    </location>
    <ligand>
        <name>phosphoenolpyruvate</name>
        <dbReference type="ChEBI" id="CHEBI:58702"/>
    </ligand>
</feature>
<dbReference type="SUPFAM" id="SSF52009">
    <property type="entry name" value="Phosphohistidine domain"/>
    <property type="match status" value="1"/>
</dbReference>
<comment type="catalytic activity">
    <reaction evidence="1 17">
        <text>L-histidyl-[protein] + phosphoenolpyruvate = N(pros)-phospho-L-histidyl-[protein] + pyruvate</text>
        <dbReference type="Rhea" id="RHEA:23880"/>
        <dbReference type="Rhea" id="RHEA-COMP:9745"/>
        <dbReference type="Rhea" id="RHEA-COMP:9746"/>
        <dbReference type="ChEBI" id="CHEBI:15361"/>
        <dbReference type="ChEBI" id="CHEBI:29979"/>
        <dbReference type="ChEBI" id="CHEBI:58702"/>
        <dbReference type="ChEBI" id="CHEBI:64837"/>
        <dbReference type="EC" id="2.7.3.9"/>
    </reaction>
</comment>
<keyword evidence="8 17" id="KW-0813">Transport</keyword>
<dbReference type="InterPro" id="IPR040442">
    <property type="entry name" value="Pyrv_kinase-like_dom_sf"/>
</dbReference>
<dbReference type="EC" id="2.7.3.9" evidence="6 17"/>
<dbReference type="SUPFAM" id="SSF47831">
    <property type="entry name" value="Enzyme I of the PEP:sugar phosphotransferase system HPr-binding (sub)domain"/>
    <property type="match status" value="1"/>
</dbReference>
<evidence type="ECO:0000256" key="19">
    <source>
        <dbReference type="PIRSR" id="PIRSR000732-2"/>
    </source>
</evidence>
<protein>
    <recommendedName>
        <fullName evidence="7 17">Phosphoenolpyruvate-protein phosphotransferase</fullName>
        <ecNumber evidence="6 17">2.7.3.9</ecNumber>
    </recommendedName>
    <alternativeName>
        <fullName evidence="16 17">Phosphotransferase system, enzyme I</fullName>
    </alternativeName>
</protein>
<dbReference type="GO" id="GO:0016301">
    <property type="term" value="F:kinase activity"/>
    <property type="evidence" value="ECO:0007669"/>
    <property type="project" value="UniProtKB-KW"/>
</dbReference>
<dbReference type="InterPro" id="IPR018274">
    <property type="entry name" value="PEP_util_AS"/>
</dbReference>
<dbReference type="PROSITE" id="PS00370">
    <property type="entry name" value="PEP_ENZYMES_PHOS_SITE"/>
    <property type="match status" value="1"/>
</dbReference>
<evidence type="ECO:0000256" key="17">
    <source>
        <dbReference type="PIRNR" id="PIRNR000732"/>
    </source>
</evidence>
<evidence type="ECO:0000256" key="13">
    <source>
        <dbReference type="ARBA" id="ARBA00022723"/>
    </source>
</evidence>
<evidence type="ECO:0000256" key="5">
    <source>
        <dbReference type="ARBA" id="ARBA00007837"/>
    </source>
</evidence>
<dbReference type="Pfam" id="PF05524">
    <property type="entry name" value="PEP-utilisers_N"/>
    <property type="match status" value="1"/>
</dbReference>
<comment type="caution">
    <text evidence="24">The sequence shown here is derived from an EMBL/GenBank/DDBJ whole genome shotgun (WGS) entry which is preliminary data.</text>
</comment>
<dbReference type="PANTHER" id="PTHR46244">
    <property type="entry name" value="PHOSPHOENOLPYRUVATE-PROTEIN PHOSPHOTRANSFERASE"/>
    <property type="match status" value="1"/>
</dbReference>
<keyword evidence="12 17" id="KW-0598">Phosphotransferase system</keyword>
<feature type="binding site" evidence="19">
    <location>
        <position position="466"/>
    </location>
    <ligand>
        <name>phosphoenolpyruvate</name>
        <dbReference type="ChEBI" id="CHEBI:58702"/>
    </ligand>
</feature>
<evidence type="ECO:0000256" key="16">
    <source>
        <dbReference type="ARBA" id="ARBA00033235"/>
    </source>
</evidence>
<evidence type="ECO:0000256" key="11">
    <source>
        <dbReference type="ARBA" id="ARBA00022679"/>
    </source>
</evidence>
<feature type="domain" description="PEP-utilising enzyme mobile" evidence="21">
    <location>
        <begin position="154"/>
        <end position="226"/>
    </location>
</feature>